<reference evidence="1" key="1">
    <citation type="submission" date="2015-11" db="EMBL/GenBank/DDBJ databases">
        <title>De novo transcriptome assembly of four potential Pierce s Disease insect vectors from Arizona vineyards.</title>
        <authorList>
            <person name="Tassone E.E."/>
        </authorList>
    </citation>
    <scope>NUCLEOTIDE SEQUENCE</scope>
</reference>
<organism evidence="1">
    <name type="scientific">Homalodisca liturata</name>
    <dbReference type="NCBI Taxonomy" id="320908"/>
    <lineage>
        <taxon>Eukaryota</taxon>
        <taxon>Metazoa</taxon>
        <taxon>Ecdysozoa</taxon>
        <taxon>Arthropoda</taxon>
        <taxon>Hexapoda</taxon>
        <taxon>Insecta</taxon>
        <taxon>Pterygota</taxon>
        <taxon>Neoptera</taxon>
        <taxon>Paraneoptera</taxon>
        <taxon>Hemiptera</taxon>
        <taxon>Auchenorrhyncha</taxon>
        <taxon>Membracoidea</taxon>
        <taxon>Cicadellidae</taxon>
        <taxon>Cicadellinae</taxon>
        <taxon>Proconiini</taxon>
        <taxon>Homalodisca</taxon>
    </lineage>
</organism>
<dbReference type="AlphaFoldDB" id="A0A1B6HVC3"/>
<protein>
    <submittedName>
        <fullName evidence="1">Uncharacterized protein</fullName>
    </submittedName>
</protein>
<gene>
    <name evidence="1" type="ORF">g.452</name>
</gene>
<evidence type="ECO:0000313" key="1">
    <source>
        <dbReference type="EMBL" id="JAS78624.1"/>
    </source>
</evidence>
<dbReference type="EMBL" id="GECU01029082">
    <property type="protein sequence ID" value="JAS78624.1"/>
    <property type="molecule type" value="Transcribed_RNA"/>
</dbReference>
<accession>A0A1B6HVC3</accession>
<sequence length="169" mass="19954">IAQLFLVKRGKLHCVEMRTMDISLFVVLFKIFEYCCFPSRSLPLLESVDKLLCRIFTDPRRGSGVELMEAMTLYNWSITSLRECVERQNIVVAKAARDLRAQGGPLFLKQKMSKSSLDLMKIDFKWSEDDVQKMLILRNDVLMNWKVFYKVYKKNKEFYTKVLNDSRVY</sequence>
<name>A0A1B6HVC3_9HEMI</name>
<proteinExistence type="predicted"/>
<feature type="non-terminal residue" evidence="1">
    <location>
        <position position="1"/>
    </location>
</feature>